<gene>
    <name evidence="2" type="ORF">AAH991_05650</name>
</gene>
<feature type="transmembrane region" description="Helical" evidence="1">
    <location>
        <begin position="64"/>
        <end position="87"/>
    </location>
</feature>
<name>A0ABV0AGW4_9ACTN</name>
<keyword evidence="1" id="KW-1133">Transmembrane helix</keyword>
<keyword evidence="1" id="KW-0472">Membrane</keyword>
<comment type="caution">
    <text evidence="2">The sequence shown here is derived from an EMBL/GenBank/DDBJ whole genome shotgun (WGS) entry which is preliminary data.</text>
</comment>
<feature type="transmembrane region" description="Helical" evidence="1">
    <location>
        <begin position="33"/>
        <end position="52"/>
    </location>
</feature>
<dbReference type="PANTHER" id="PTHR37309:SF1">
    <property type="entry name" value="SLR0284 PROTEIN"/>
    <property type="match status" value="1"/>
</dbReference>
<dbReference type="InterPro" id="IPR007165">
    <property type="entry name" value="Phage_holin_4_2"/>
</dbReference>
<sequence>MKVILKIIVVAAALWASTKLVDGITVSAGSTARQIGTLLAVALIFGLVNAVIKPVIKTIGCAFYVLTLGLFALVVNAALLLFTSWLAEQFDLPFHVDGFMAAFWGAIVVGVISWLLNMILGDD</sequence>
<feature type="transmembrane region" description="Helical" evidence="1">
    <location>
        <begin position="99"/>
        <end position="120"/>
    </location>
</feature>
<keyword evidence="3" id="KW-1185">Reference proteome</keyword>
<dbReference type="PANTHER" id="PTHR37309">
    <property type="entry name" value="SLR0284 PROTEIN"/>
    <property type="match status" value="1"/>
</dbReference>
<evidence type="ECO:0000313" key="2">
    <source>
        <dbReference type="EMBL" id="MEN3534579.1"/>
    </source>
</evidence>
<dbReference type="RefSeq" id="WP_346224661.1">
    <property type="nucleotide sequence ID" value="NZ_JBDJAW010000003.1"/>
</dbReference>
<dbReference type="Pfam" id="PF04020">
    <property type="entry name" value="Phage_holin_4_2"/>
    <property type="match status" value="1"/>
</dbReference>
<evidence type="ECO:0000313" key="3">
    <source>
        <dbReference type="Proteomes" id="UP001447516"/>
    </source>
</evidence>
<organism evidence="2 3">
    <name type="scientific">Microbispora maris</name>
    <dbReference type="NCBI Taxonomy" id="3144104"/>
    <lineage>
        <taxon>Bacteria</taxon>
        <taxon>Bacillati</taxon>
        <taxon>Actinomycetota</taxon>
        <taxon>Actinomycetes</taxon>
        <taxon>Streptosporangiales</taxon>
        <taxon>Streptosporangiaceae</taxon>
        <taxon>Microbispora</taxon>
    </lineage>
</organism>
<dbReference type="EMBL" id="JBDJAW010000003">
    <property type="protein sequence ID" value="MEN3534579.1"/>
    <property type="molecule type" value="Genomic_DNA"/>
</dbReference>
<proteinExistence type="predicted"/>
<evidence type="ECO:0000256" key="1">
    <source>
        <dbReference type="SAM" id="Phobius"/>
    </source>
</evidence>
<accession>A0ABV0AGW4</accession>
<reference evidence="2 3" key="1">
    <citation type="submission" date="2024-05" db="EMBL/GenBank/DDBJ databases">
        <title>Microbispora sp.ZYX-F-249.</title>
        <authorList>
            <person name="Xie H."/>
        </authorList>
    </citation>
    <scope>NUCLEOTIDE SEQUENCE [LARGE SCALE GENOMIC DNA]</scope>
    <source>
        <strain evidence="2 3">ZYX-F-249</strain>
    </source>
</reference>
<protein>
    <submittedName>
        <fullName evidence="2">Phage holin family protein</fullName>
    </submittedName>
</protein>
<dbReference type="Proteomes" id="UP001447516">
    <property type="component" value="Unassembled WGS sequence"/>
</dbReference>
<keyword evidence="1" id="KW-0812">Transmembrane</keyword>